<gene>
    <name evidence="2" type="ORF">ILUMI_21852</name>
</gene>
<dbReference type="Pfam" id="PF20700">
    <property type="entry name" value="Mutator"/>
    <property type="match status" value="1"/>
</dbReference>
<reference evidence="2" key="1">
    <citation type="submission" date="2019-08" db="EMBL/GenBank/DDBJ databases">
        <title>The genome of the North American firefly Photinus pyralis.</title>
        <authorList>
            <consortium name="Photinus pyralis genome working group"/>
            <person name="Fallon T.R."/>
            <person name="Sander Lower S.E."/>
            <person name="Weng J.-K."/>
        </authorList>
    </citation>
    <scope>NUCLEOTIDE SEQUENCE</scope>
    <source>
        <strain evidence="2">TRF0915ILg1</strain>
        <tissue evidence="2">Whole body</tissue>
    </source>
</reference>
<comment type="caution">
    <text evidence="2">The sequence shown here is derived from an EMBL/GenBank/DDBJ whole genome shotgun (WGS) entry which is preliminary data.</text>
</comment>
<protein>
    <recommendedName>
        <fullName evidence="1">Mutator-like transposase domain-containing protein</fullName>
    </recommendedName>
</protein>
<dbReference type="OrthoDB" id="6781756at2759"/>
<organism evidence="2 3">
    <name type="scientific">Ignelater luminosus</name>
    <name type="common">Cucubano</name>
    <name type="synonym">Pyrophorus luminosus</name>
    <dbReference type="NCBI Taxonomy" id="2038154"/>
    <lineage>
        <taxon>Eukaryota</taxon>
        <taxon>Metazoa</taxon>
        <taxon>Ecdysozoa</taxon>
        <taxon>Arthropoda</taxon>
        <taxon>Hexapoda</taxon>
        <taxon>Insecta</taxon>
        <taxon>Pterygota</taxon>
        <taxon>Neoptera</taxon>
        <taxon>Endopterygota</taxon>
        <taxon>Coleoptera</taxon>
        <taxon>Polyphaga</taxon>
        <taxon>Elateriformia</taxon>
        <taxon>Elateroidea</taxon>
        <taxon>Elateridae</taxon>
        <taxon>Agrypninae</taxon>
        <taxon>Pyrophorini</taxon>
        <taxon>Ignelater</taxon>
    </lineage>
</organism>
<keyword evidence="3" id="KW-1185">Reference proteome</keyword>
<evidence type="ECO:0000313" key="3">
    <source>
        <dbReference type="Proteomes" id="UP000801492"/>
    </source>
</evidence>
<dbReference type="EMBL" id="VTPC01090184">
    <property type="protein sequence ID" value="KAF2884333.1"/>
    <property type="molecule type" value="Genomic_DNA"/>
</dbReference>
<evidence type="ECO:0000259" key="1">
    <source>
        <dbReference type="Pfam" id="PF20700"/>
    </source>
</evidence>
<proteinExistence type="predicted"/>
<dbReference type="InterPro" id="IPR049012">
    <property type="entry name" value="Mutator_transp_dom"/>
</dbReference>
<name>A0A8K0CBQ0_IGNLU</name>
<accession>A0A8K0CBQ0</accession>
<dbReference type="AlphaFoldDB" id="A0A8K0CBQ0"/>
<dbReference type="Proteomes" id="UP000801492">
    <property type="component" value="Unassembled WGS sequence"/>
</dbReference>
<feature type="domain" description="Mutator-like transposase" evidence="1">
    <location>
        <begin position="72"/>
        <end position="238"/>
    </location>
</feature>
<sequence>MPRTYRVVKKRGRASISQKLRHKREQALNMCSSDEYVPEDSHVQYYNSLPEEDLPDLELERETCGTPSVLDGNRIVDISYFIEEVKKIGIHDSTCTMGKMKFIKEHRRGVTSKLLFGCDTCCKTLHVQTQPENTVETSNEALVWGSLSIGIGFSQLQELLSVLNTPTMAKKTYNRYEINVWKKWKNELCQQMKKAAEEERKLAIAEGNIENGVPYITVVVDGGWAKRSYGHGYSSMSGDLRNLPYHIFGSHDSCRDVVCTRKLNNEENLVGLLQEDHLFEEIQKCVDNVVRKADRLQKNVTTNYAERYMSLITKFSGGKRVNYTTGGSYQRRCVGAALAYNLGPPWHLALMNKPHLNKFCET</sequence>
<evidence type="ECO:0000313" key="2">
    <source>
        <dbReference type="EMBL" id="KAF2884333.1"/>
    </source>
</evidence>